<organism evidence="2 3">
    <name type="scientific">Ziziphus jujuba var. spinosa</name>
    <dbReference type="NCBI Taxonomy" id="714518"/>
    <lineage>
        <taxon>Eukaryota</taxon>
        <taxon>Viridiplantae</taxon>
        <taxon>Streptophyta</taxon>
        <taxon>Embryophyta</taxon>
        <taxon>Tracheophyta</taxon>
        <taxon>Spermatophyta</taxon>
        <taxon>Magnoliopsida</taxon>
        <taxon>eudicotyledons</taxon>
        <taxon>Gunneridae</taxon>
        <taxon>Pentapetalae</taxon>
        <taxon>rosids</taxon>
        <taxon>fabids</taxon>
        <taxon>Rosales</taxon>
        <taxon>Rhamnaceae</taxon>
        <taxon>Paliureae</taxon>
        <taxon>Ziziphus</taxon>
    </lineage>
</organism>
<feature type="domain" description="Serine aminopeptidase S33" evidence="1">
    <location>
        <begin position="38"/>
        <end position="281"/>
    </location>
</feature>
<evidence type="ECO:0000313" key="3">
    <source>
        <dbReference type="Proteomes" id="UP000813462"/>
    </source>
</evidence>
<accession>A0A978W5W8</accession>
<sequence length="457" mass="51342">MPEEEYYTSQGVRNTKSYFDTPHGKIFTQSFLPLDTPNVKGTVYMSHGYGSDTGWLFQKICISFSTWGYAVFAADLLGHGRSDGLRCYLGDLEKVAAASLSYFVHVRRSEPYKDLPAFLFGESMGGAATMLMYFQSDPDTWTGLIFSAPLFVMPENMKPSKVRLFLYGMLFGIADTWAAMPDNKMVGKAIKDPEKLKIIASNPRRYTGQPRVGTMRELARVCQYIQDNFSKVTAPFLTVHGTADGVTCPTSSQLLYEKASSADKSLKLYDGMYHSLIQGEPDENANIVLRDMREWIDERVESQSRQLLLRSNHWYETFRGGVPTFTWAMLRQGPNLNAVAIGSENRIQACIGWRGPKRLNCNNSHDNPNGGVSNQKMFFEVLSRNKLEYGHSDVSGTDYRFCPVQVSWGFGACSGWIGCAVTVRLTSCISRFPVSIYEVIDVTHHLFATCINMHRSS</sequence>
<gene>
    <name evidence="2" type="ORF">FEM48_Zijuj01G0300700</name>
</gene>
<dbReference type="Proteomes" id="UP000813462">
    <property type="component" value="Unassembled WGS sequence"/>
</dbReference>
<dbReference type="InterPro" id="IPR022742">
    <property type="entry name" value="Hydrolase_4"/>
</dbReference>
<protein>
    <recommendedName>
        <fullName evidence="1">Serine aminopeptidase S33 domain-containing protein</fullName>
    </recommendedName>
</protein>
<comment type="caution">
    <text evidence="2">The sequence shown here is derived from an EMBL/GenBank/DDBJ whole genome shotgun (WGS) entry which is preliminary data.</text>
</comment>
<dbReference type="InterPro" id="IPR029058">
    <property type="entry name" value="AB_hydrolase_fold"/>
</dbReference>
<dbReference type="AlphaFoldDB" id="A0A978W5W8"/>
<evidence type="ECO:0000259" key="1">
    <source>
        <dbReference type="Pfam" id="PF12146"/>
    </source>
</evidence>
<dbReference type="SUPFAM" id="SSF53474">
    <property type="entry name" value="alpha/beta-Hydrolases"/>
    <property type="match status" value="1"/>
</dbReference>
<dbReference type="InterPro" id="IPR051044">
    <property type="entry name" value="MAG_DAG_Lipase"/>
</dbReference>
<proteinExistence type="predicted"/>
<dbReference type="Gene3D" id="3.40.50.1820">
    <property type="entry name" value="alpha/beta hydrolase"/>
    <property type="match status" value="1"/>
</dbReference>
<reference evidence="2" key="1">
    <citation type="journal article" date="2021" name="Front. Plant Sci.">
        <title>Chromosome-Scale Genome Assembly for Chinese Sour Jujube and Insights Into Its Genome Evolution and Domestication Signature.</title>
        <authorList>
            <person name="Shen L.-Y."/>
            <person name="Luo H."/>
            <person name="Wang X.-L."/>
            <person name="Wang X.-M."/>
            <person name="Qiu X.-J."/>
            <person name="Liu H."/>
            <person name="Zhou S.-S."/>
            <person name="Jia K.-H."/>
            <person name="Nie S."/>
            <person name="Bao Y.-T."/>
            <person name="Zhang R.-G."/>
            <person name="Yun Q.-Z."/>
            <person name="Chai Y.-H."/>
            <person name="Lu J.-Y."/>
            <person name="Li Y."/>
            <person name="Zhao S.-W."/>
            <person name="Mao J.-F."/>
            <person name="Jia S.-G."/>
            <person name="Mao Y.-M."/>
        </authorList>
    </citation>
    <scope>NUCLEOTIDE SEQUENCE</scope>
    <source>
        <strain evidence="2">AT0</strain>
        <tissue evidence="2">Leaf</tissue>
    </source>
</reference>
<dbReference type="PANTHER" id="PTHR11614">
    <property type="entry name" value="PHOSPHOLIPASE-RELATED"/>
    <property type="match status" value="1"/>
</dbReference>
<dbReference type="FunFam" id="3.40.50.1820:FF:000192">
    <property type="entry name" value="Caffeoylshikimate esterase"/>
    <property type="match status" value="1"/>
</dbReference>
<evidence type="ECO:0000313" key="2">
    <source>
        <dbReference type="EMBL" id="KAH7547352.1"/>
    </source>
</evidence>
<dbReference type="Pfam" id="PF12146">
    <property type="entry name" value="Hydrolase_4"/>
    <property type="match status" value="1"/>
</dbReference>
<name>A0A978W5W8_ZIZJJ</name>
<dbReference type="EMBL" id="JAEACU010000001">
    <property type="protein sequence ID" value="KAH7547352.1"/>
    <property type="molecule type" value="Genomic_DNA"/>
</dbReference>